<keyword evidence="2" id="KW-1185">Reference proteome</keyword>
<dbReference type="Proteomes" id="UP001217089">
    <property type="component" value="Unassembled WGS sequence"/>
</dbReference>
<proteinExistence type="predicted"/>
<organism evidence="1 2">
    <name type="scientific">Tegillarca granosa</name>
    <name type="common">Malaysian cockle</name>
    <name type="synonym">Anadara granosa</name>
    <dbReference type="NCBI Taxonomy" id="220873"/>
    <lineage>
        <taxon>Eukaryota</taxon>
        <taxon>Metazoa</taxon>
        <taxon>Spiralia</taxon>
        <taxon>Lophotrochozoa</taxon>
        <taxon>Mollusca</taxon>
        <taxon>Bivalvia</taxon>
        <taxon>Autobranchia</taxon>
        <taxon>Pteriomorphia</taxon>
        <taxon>Arcoida</taxon>
        <taxon>Arcoidea</taxon>
        <taxon>Arcidae</taxon>
        <taxon>Tegillarca</taxon>
    </lineage>
</organism>
<gene>
    <name evidence="1" type="ORF">KUTeg_007955</name>
</gene>
<evidence type="ECO:0000313" key="1">
    <source>
        <dbReference type="EMBL" id="KAJ8315805.1"/>
    </source>
</evidence>
<sequence length="61" mass="6992">MLLITLTIQGKNFPEINIKSYKKVGTSYIYNIVSITSLPNCRKRKVCVTCLLNLCRVKTKK</sequence>
<dbReference type="EMBL" id="JARBDR010000337">
    <property type="protein sequence ID" value="KAJ8315805.1"/>
    <property type="molecule type" value="Genomic_DNA"/>
</dbReference>
<name>A0ABQ9FHN9_TEGGR</name>
<evidence type="ECO:0000313" key="2">
    <source>
        <dbReference type="Proteomes" id="UP001217089"/>
    </source>
</evidence>
<accession>A0ABQ9FHN9</accession>
<comment type="caution">
    <text evidence="1">The sequence shown here is derived from an EMBL/GenBank/DDBJ whole genome shotgun (WGS) entry which is preliminary data.</text>
</comment>
<reference evidence="1 2" key="1">
    <citation type="submission" date="2022-12" db="EMBL/GenBank/DDBJ databases">
        <title>Chromosome-level genome of Tegillarca granosa.</title>
        <authorList>
            <person name="Kim J."/>
        </authorList>
    </citation>
    <scope>NUCLEOTIDE SEQUENCE [LARGE SCALE GENOMIC DNA]</scope>
    <source>
        <strain evidence="1">Teg-2019</strain>
        <tissue evidence="1">Adductor muscle</tissue>
    </source>
</reference>
<protein>
    <submittedName>
        <fullName evidence="1">Uncharacterized protein</fullName>
    </submittedName>
</protein>